<gene>
    <name evidence="12" type="ORF">OBE_12411</name>
</gene>
<evidence type="ECO:0000256" key="8">
    <source>
        <dbReference type="ARBA" id="ARBA00022842"/>
    </source>
</evidence>
<dbReference type="AlphaFoldDB" id="K1RZ17"/>
<evidence type="ECO:0000256" key="7">
    <source>
        <dbReference type="ARBA" id="ARBA00022840"/>
    </source>
</evidence>
<accession>K1RZ17</accession>
<dbReference type="Gene3D" id="3.40.50.620">
    <property type="entry name" value="HUPs"/>
    <property type="match status" value="1"/>
</dbReference>
<evidence type="ECO:0000256" key="6">
    <source>
        <dbReference type="ARBA" id="ARBA00022741"/>
    </source>
</evidence>
<evidence type="ECO:0000256" key="3">
    <source>
        <dbReference type="ARBA" id="ARBA00022490"/>
    </source>
</evidence>
<evidence type="ECO:0000256" key="5">
    <source>
        <dbReference type="ARBA" id="ARBA00022695"/>
    </source>
</evidence>
<keyword evidence="7" id="KW-0067">ATP-binding</keyword>
<dbReference type="PANTHER" id="PTHR21342">
    <property type="entry name" value="PHOSPHOPANTETHEINE ADENYLYLTRANSFERASE"/>
    <property type="match status" value="1"/>
</dbReference>
<evidence type="ECO:0000256" key="2">
    <source>
        <dbReference type="ARBA" id="ARBA00013868"/>
    </source>
</evidence>
<feature type="non-terminal residue" evidence="12">
    <location>
        <position position="92"/>
    </location>
</feature>
<dbReference type="EC" id="2.7.7.3" evidence="1"/>
<dbReference type="InterPro" id="IPR014729">
    <property type="entry name" value="Rossmann-like_a/b/a_fold"/>
</dbReference>
<evidence type="ECO:0000256" key="9">
    <source>
        <dbReference type="ARBA" id="ARBA00022993"/>
    </source>
</evidence>
<dbReference type="PANTHER" id="PTHR21342:SF1">
    <property type="entry name" value="PHOSPHOPANTETHEINE ADENYLYLTRANSFERASE"/>
    <property type="match status" value="1"/>
</dbReference>
<dbReference type="Pfam" id="PF01467">
    <property type="entry name" value="CTP_transf_like"/>
    <property type="match status" value="1"/>
</dbReference>
<protein>
    <recommendedName>
        <fullName evidence="2">Phosphopantetheine adenylyltransferase</fullName>
        <ecNumber evidence="1">2.7.7.3</ecNumber>
    </recommendedName>
</protein>
<keyword evidence="5 12" id="KW-0548">Nucleotidyltransferase</keyword>
<name>K1RZ17_9ZZZZ</name>
<feature type="domain" description="Cytidyltransferase-like" evidence="11">
    <location>
        <begin position="2"/>
        <end position="73"/>
    </location>
</feature>
<keyword evidence="9" id="KW-0173">Coenzyme A biosynthesis</keyword>
<evidence type="ECO:0000256" key="10">
    <source>
        <dbReference type="ARBA" id="ARBA00029346"/>
    </source>
</evidence>
<organism evidence="12">
    <name type="scientific">human gut metagenome</name>
    <dbReference type="NCBI Taxonomy" id="408170"/>
    <lineage>
        <taxon>unclassified sequences</taxon>
        <taxon>metagenomes</taxon>
        <taxon>organismal metagenomes</taxon>
    </lineage>
</organism>
<dbReference type="GO" id="GO:0015937">
    <property type="term" value="P:coenzyme A biosynthetic process"/>
    <property type="evidence" value="ECO:0007669"/>
    <property type="project" value="UniProtKB-KW"/>
</dbReference>
<evidence type="ECO:0000256" key="4">
    <source>
        <dbReference type="ARBA" id="ARBA00022679"/>
    </source>
</evidence>
<proteinExistence type="predicted"/>
<dbReference type="InterPro" id="IPR004821">
    <property type="entry name" value="Cyt_trans-like"/>
</dbReference>
<keyword evidence="8" id="KW-0460">Magnesium</keyword>
<evidence type="ECO:0000256" key="1">
    <source>
        <dbReference type="ARBA" id="ARBA00012392"/>
    </source>
</evidence>
<sequence length="92" mass="10735">MDEVVIGIGINENKKTWFPTEKRVEMIEKLFADDPRVKVDAYDCLTIDFARAKEAQFIVRGIRTVHDFEYEEIQGFTIYETPEWRKTGSGSD</sequence>
<dbReference type="GO" id="GO:0005524">
    <property type="term" value="F:ATP binding"/>
    <property type="evidence" value="ECO:0007669"/>
    <property type="project" value="UniProtKB-KW"/>
</dbReference>
<dbReference type="InterPro" id="IPR001980">
    <property type="entry name" value="PPAT"/>
</dbReference>
<evidence type="ECO:0000313" key="12">
    <source>
        <dbReference type="EMBL" id="EKC53802.1"/>
    </source>
</evidence>
<dbReference type="SUPFAM" id="SSF52374">
    <property type="entry name" value="Nucleotidylyl transferase"/>
    <property type="match status" value="1"/>
</dbReference>
<evidence type="ECO:0000259" key="11">
    <source>
        <dbReference type="Pfam" id="PF01467"/>
    </source>
</evidence>
<keyword evidence="4 12" id="KW-0808">Transferase</keyword>
<dbReference type="EMBL" id="AJWZ01008550">
    <property type="protein sequence ID" value="EKC53802.1"/>
    <property type="molecule type" value="Genomic_DNA"/>
</dbReference>
<comment type="caution">
    <text evidence="12">The sequence shown here is derived from an EMBL/GenBank/DDBJ whole genome shotgun (WGS) entry which is preliminary data.</text>
</comment>
<keyword evidence="6" id="KW-0547">Nucleotide-binding</keyword>
<keyword evidence="3" id="KW-0963">Cytoplasm</keyword>
<dbReference type="PRINTS" id="PR01020">
    <property type="entry name" value="LPSBIOSNTHSS"/>
</dbReference>
<comment type="catalytic activity">
    <reaction evidence="10">
        <text>(R)-4'-phosphopantetheine + ATP + H(+) = 3'-dephospho-CoA + diphosphate</text>
        <dbReference type="Rhea" id="RHEA:19801"/>
        <dbReference type="ChEBI" id="CHEBI:15378"/>
        <dbReference type="ChEBI" id="CHEBI:30616"/>
        <dbReference type="ChEBI" id="CHEBI:33019"/>
        <dbReference type="ChEBI" id="CHEBI:57328"/>
        <dbReference type="ChEBI" id="CHEBI:61723"/>
        <dbReference type="EC" id="2.7.7.3"/>
    </reaction>
</comment>
<reference evidence="12" key="1">
    <citation type="journal article" date="2013" name="Environ. Microbiol.">
        <title>Microbiota from the distal guts of lean and obese adolescents exhibit partial functional redundancy besides clear differences in community structure.</title>
        <authorList>
            <person name="Ferrer M."/>
            <person name="Ruiz A."/>
            <person name="Lanza F."/>
            <person name="Haange S.B."/>
            <person name="Oberbach A."/>
            <person name="Till H."/>
            <person name="Bargiela R."/>
            <person name="Campoy C."/>
            <person name="Segura M.T."/>
            <person name="Richter M."/>
            <person name="von Bergen M."/>
            <person name="Seifert J."/>
            <person name="Suarez A."/>
        </authorList>
    </citation>
    <scope>NUCLEOTIDE SEQUENCE</scope>
</reference>
<dbReference type="GO" id="GO:0004595">
    <property type="term" value="F:pantetheine-phosphate adenylyltransferase activity"/>
    <property type="evidence" value="ECO:0007669"/>
    <property type="project" value="UniProtKB-EC"/>
</dbReference>